<name>A0A8T0L151_PHAAN</name>
<dbReference type="EMBL" id="JABFOF010000002">
    <property type="protein sequence ID" value="KAG2405624.1"/>
    <property type="molecule type" value="Genomic_DNA"/>
</dbReference>
<dbReference type="Gene3D" id="3.40.50.300">
    <property type="entry name" value="P-loop containing nucleotide triphosphate hydrolases"/>
    <property type="match status" value="1"/>
</dbReference>
<dbReference type="InterPro" id="IPR027417">
    <property type="entry name" value="P-loop_NTPase"/>
</dbReference>
<dbReference type="PANTHER" id="PTHR48042">
    <property type="entry name" value="ABC TRANSPORTER G FAMILY MEMBER 11"/>
    <property type="match status" value="1"/>
</dbReference>
<organism evidence="4 5">
    <name type="scientific">Phaseolus angularis</name>
    <name type="common">Azuki bean</name>
    <name type="synonym">Vigna angularis</name>
    <dbReference type="NCBI Taxonomy" id="3914"/>
    <lineage>
        <taxon>Eukaryota</taxon>
        <taxon>Viridiplantae</taxon>
        <taxon>Streptophyta</taxon>
        <taxon>Embryophyta</taxon>
        <taxon>Tracheophyta</taxon>
        <taxon>Spermatophyta</taxon>
        <taxon>Magnoliopsida</taxon>
        <taxon>eudicotyledons</taxon>
        <taxon>Gunneridae</taxon>
        <taxon>Pentapetalae</taxon>
        <taxon>rosids</taxon>
        <taxon>fabids</taxon>
        <taxon>Fabales</taxon>
        <taxon>Fabaceae</taxon>
        <taxon>Papilionoideae</taxon>
        <taxon>50 kb inversion clade</taxon>
        <taxon>NPAAA clade</taxon>
        <taxon>indigoferoid/millettioid clade</taxon>
        <taxon>Phaseoleae</taxon>
        <taxon>Vigna</taxon>
    </lineage>
</organism>
<dbReference type="PANTHER" id="PTHR48042:SF8">
    <property type="entry name" value="ABC-2 TYPE TRANSPORTER TRANSMEMBRANE DOMAIN-CONTAINING PROTEIN"/>
    <property type="match status" value="1"/>
</dbReference>
<dbReference type="AlphaFoldDB" id="A0A8T0L151"/>
<comment type="similarity">
    <text evidence="1">Belongs to the ABC transporter superfamily. ABCG family. Eye pigment precursor importer (TC 3.A.1.204) subfamily.</text>
</comment>
<dbReference type="GO" id="GO:0005524">
    <property type="term" value="F:ATP binding"/>
    <property type="evidence" value="ECO:0007669"/>
    <property type="project" value="InterPro"/>
</dbReference>
<evidence type="ECO:0000256" key="1">
    <source>
        <dbReference type="ARBA" id="ARBA00005814"/>
    </source>
</evidence>
<accession>A0A8T0L151</accession>
<dbReference type="Proteomes" id="UP000743370">
    <property type="component" value="Unassembled WGS sequence"/>
</dbReference>
<evidence type="ECO:0000313" key="5">
    <source>
        <dbReference type="Proteomes" id="UP000743370"/>
    </source>
</evidence>
<dbReference type="InterPro" id="IPR052215">
    <property type="entry name" value="Plant_ABCG"/>
</dbReference>
<dbReference type="InterPro" id="IPR003439">
    <property type="entry name" value="ABC_transporter-like_ATP-bd"/>
</dbReference>
<reference evidence="4 5" key="1">
    <citation type="submission" date="2020-05" db="EMBL/GenBank/DDBJ databases">
        <title>Vigna angularis (adzuki bean) Var. LongXiaoDou No. 4 denovo assembly.</title>
        <authorList>
            <person name="Xiang H."/>
        </authorList>
    </citation>
    <scope>NUCLEOTIDE SEQUENCE [LARGE SCALE GENOMIC DNA]</scope>
    <source>
        <tissue evidence="4">Leaf</tissue>
    </source>
</reference>
<protein>
    <submittedName>
        <fullName evidence="4">ABC transporter G family member 15</fullName>
    </submittedName>
</protein>
<sequence>MVMMMWEDVTVERPSSFGAQRKKLLLSGITGFAEPARVMAVMGPSGCGKTTFLDSLTGKLAPNVVMTGNILINGKKNLNSRDVSYVAQEELFLGTLTVKETLTFSANMRLPSKMSKEEINKVVEETIMEMGLEDCADTRIGNWHCIIEVNNGNEKIRDQKDTD</sequence>
<evidence type="ECO:0000313" key="4">
    <source>
        <dbReference type="EMBL" id="KAG2405624.1"/>
    </source>
</evidence>
<dbReference type="Pfam" id="PF00005">
    <property type="entry name" value="ABC_tran"/>
    <property type="match status" value="1"/>
</dbReference>
<dbReference type="GO" id="GO:0016887">
    <property type="term" value="F:ATP hydrolysis activity"/>
    <property type="evidence" value="ECO:0007669"/>
    <property type="project" value="InterPro"/>
</dbReference>
<feature type="domain" description="ABC transporter" evidence="3">
    <location>
        <begin position="33"/>
        <end position="141"/>
    </location>
</feature>
<comment type="caution">
    <text evidence="4">The sequence shown here is derived from an EMBL/GenBank/DDBJ whole genome shotgun (WGS) entry which is preliminary data.</text>
</comment>
<evidence type="ECO:0000259" key="3">
    <source>
        <dbReference type="Pfam" id="PF00005"/>
    </source>
</evidence>
<gene>
    <name evidence="4" type="ORF">HKW66_Vig0048790</name>
</gene>
<evidence type="ECO:0000256" key="2">
    <source>
        <dbReference type="ARBA" id="ARBA00022448"/>
    </source>
</evidence>
<dbReference type="SUPFAM" id="SSF53795">
    <property type="entry name" value="PEP carboxykinase-like"/>
    <property type="match status" value="1"/>
</dbReference>
<proteinExistence type="inferred from homology"/>
<keyword evidence="2" id="KW-0813">Transport</keyword>